<organism evidence="10 11">
    <name type="scientific">Puccinia striiformis f. sp. tritici PST-78</name>
    <dbReference type="NCBI Taxonomy" id="1165861"/>
    <lineage>
        <taxon>Eukaryota</taxon>
        <taxon>Fungi</taxon>
        <taxon>Dikarya</taxon>
        <taxon>Basidiomycota</taxon>
        <taxon>Pucciniomycotina</taxon>
        <taxon>Pucciniomycetes</taxon>
        <taxon>Pucciniales</taxon>
        <taxon>Pucciniaceae</taxon>
        <taxon>Puccinia</taxon>
    </lineage>
</organism>
<dbReference type="AlphaFoldDB" id="A0A0L0VC31"/>
<keyword evidence="6" id="KW-0663">Pyridoxal phosphate</keyword>
<dbReference type="GO" id="GO:0006533">
    <property type="term" value="P:L-aspartate catabolic process"/>
    <property type="evidence" value="ECO:0007669"/>
    <property type="project" value="TreeGrafter"/>
</dbReference>
<dbReference type="PANTHER" id="PTHR11879:SF22">
    <property type="entry name" value="ASPARTATE AMINOTRANSFERASE, MITOCHONDRIAL"/>
    <property type="match status" value="1"/>
</dbReference>
<dbReference type="PANTHER" id="PTHR11879">
    <property type="entry name" value="ASPARTATE AMINOTRANSFERASE"/>
    <property type="match status" value="1"/>
</dbReference>
<dbReference type="InterPro" id="IPR000796">
    <property type="entry name" value="Asp_trans"/>
</dbReference>
<dbReference type="Gene3D" id="3.40.640.10">
    <property type="entry name" value="Type I PLP-dependent aspartate aminotransferase-like (Major domain)"/>
    <property type="match status" value="1"/>
</dbReference>
<dbReference type="PROSITE" id="PS00105">
    <property type="entry name" value="AA_TRANSFER_CLASS_1"/>
    <property type="match status" value="1"/>
</dbReference>
<dbReference type="Pfam" id="PF00155">
    <property type="entry name" value="Aminotran_1_2"/>
    <property type="match status" value="1"/>
</dbReference>
<dbReference type="FunFam" id="3.90.1150.10:FF:000001">
    <property type="entry name" value="Aspartate aminotransferase"/>
    <property type="match status" value="1"/>
</dbReference>
<keyword evidence="11" id="KW-1185">Reference proteome</keyword>
<evidence type="ECO:0000256" key="8">
    <source>
        <dbReference type="RuleBase" id="RU000480"/>
    </source>
</evidence>
<dbReference type="PRINTS" id="PR00799">
    <property type="entry name" value="TRANSAMINASE"/>
</dbReference>
<reference evidence="11" key="1">
    <citation type="submission" date="2014-03" db="EMBL/GenBank/DDBJ databases">
        <title>The Genome Sequence of Puccinia striiformis f. sp. tritici PST-78.</title>
        <authorList>
            <consortium name="The Broad Institute Genome Sequencing Platform"/>
            <person name="Cuomo C."/>
            <person name="Hulbert S."/>
            <person name="Chen X."/>
            <person name="Walker B."/>
            <person name="Young S.K."/>
            <person name="Zeng Q."/>
            <person name="Gargeya S."/>
            <person name="Fitzgerald M."/>
            <person name="Haas B."/>
            <person name="Abouelleil A."/>
            <person name="Alvarado L."/>
            <person name="Arachchi H.M."/>
            <person name="Berlin A.M."/>
            <person name="Chapman S.B."/>
            <person name="Goldberg J."/>
            <person name="Griggs A."/>
            <person name="Gujja S."/>
            <person name="Hansen M."/>
            <person name="Howarth C."/>
            <person name="Imamovic A."/>
            <person name="Larimer J."/>
            <person name="McCowan C."/>
            <person name="Montmayeur A."/>
            <person name="Murphy C."/>
            <person name="Neiman D."/>
            <person name="Pearson M."/>
            <person name="Priest M."/>
            <person name="Roberts A."/>
            <person name="Saif S."/>
            <person name="Shea T."/>
            <person name="Sisk P."/>
            <person name="Sykes S."/>
            <person name="Wortman J."/>
            <person name="Nusbaum C."/>
            <person name="Birren B."/>
        </authorList>
    </citation>
    <scope>NUCLEOTIDE SEQUENCE [LARGE SCALE GENOMIC DNA]</scope>
    <source>
        <strain evidence="11">race PST-78</strain>
    </source>
</reference>
<dbReference type="CDD" id="cd00609">
    <property type="entry name" value="AAT_like"/>
    <property type="match status" value="1"/>
</dbReference>
<dbReference type="SUPFAM" id="SSF53383">
    <property type="entry name" value="PLP-dependent transferases"/>
    <property type="match status" value="1"/>
</dbReference>
<dbReference type="InterPro" id="IPR004838">
    <property type="entry name" value="NHTrfase_class1_PyrdxlP-BS"/>
</dbReference>
<evidence type="ECO:0000313" key="10">
    <source>
        <dbReference type="EMBL" id="KNE96867.1"/>
    </source>
</evidence>
<dbReference type="OrthoDB" id="6752799at2759"/>
<dbReference type="InterPro" id="IPR015421">
    <property type="entry name" value="PyrdxlP-dep_Trfase_major"/>
</dbReference>
<dbReference type="GO" id="GO:0005739">
    <property type="term" value="C:mitochondrion"/>
    <property type="evidence" value="ECO:0007669"/>
    <property type="project" value="TreeGrafter"/>
</dbReference>
<evidence type="ECO:0000259" key="9">
    <source>
        <dbReference type="Pfam" id="PF00155"/>
    </source>
</evidence>
<keyword evidence="5 8" id="KW-0808">Transferase</keyword>
<accession>A0A0L0VC31</accession>
<evidence type="ECO:0000256" key="5">
    <source>
        <dbReference type="ARBA" id="ARBA00022679"/>
    </source>
</evidence>
<gene>
    <name evidence="10" type="ORF">PSTG_09851</name>
</gene>
<dbReference type="Proteomes" id="UP000054564">
    <property type="component" value="Unassembled WGS sequence"/>
</dbReference>
<dbReference type="GO" id="GO:0030170">
    <property type="term" value="F:pyridoxal phosphate binding"/>
    <property type="evidence" value="ECO:0007669"/>
    <property type="project" value="InterPro"/>
</dbReference>
<evidence type="ECO:0000256" key="6">
    <source>
        <dbReference type="ARBA" id="ARBA00022898"/>
    </source>
</evidence>
<name>A0A0L0VC31_9BASI</name>
<comment type="similarity">
    <text evidence="2">Belongs to the class-I pyridoxal-phosphate-dependent aminotransferase family.</text>
</comment>
<dbReference type="NCBIfam" id="NF006719">
    <property type="entry name" value="PRK09257.1"/>
    <property type="match status" value="1"/>
</dbReference>
<dbReference type="InterPro" id="IPR015424">
    <property type="entry name" value="PyrdxlP-dep_Trfase"/>
</dbReference>
<evidence type="ECO:0000256" key="2">
    <source>
        <dbReference type="ARBA" id="ARBA00007441"/>
    </source>
</evidence>
<sequence>MASLASSLARNSSRSVLFAGQNAVRSIATWSSVPAGPPDPILGVTEAFKACTSPLKMNLGVGAYRDQDGKPFVLPSVRQAEAAIVAAKHDKEYLGITGFTEFTKHAALLAYGADSAPLKEGRIAITQSISGTGALRIGGAFLQRFYPHSKSIYLPTPTWGNHIPIFKDSGLEVKQYRYYDKKTVGLDASGMLEDIKNAPDRSVILLHACAHNPTGVDATQEQWKQIAQVIKEKGHFSFFDMAYQGFASGDVDRDAFAPRYFISQGLDIVLSQSFAKNMGLYGERVGAFSVVCSSPEEKSKVESQVKILVRPMYSNPPVHGARIAGTIMSDPALYKQWLGEVKLMADRIIGMRTSLYDTLVNELGSQRNWDHIKSQIGMFCFAGISPEQVAQMTKDHHVYMTKDGRISMAGVTPHNVKNLAKALHDVTK</sequence>
<evidence type="ECO:0000256" key="3">
    <source>
        <dbReference type="ARBA" id="ARBA00011738"/>
    </source>
</evidence>
<comment type="caution">
    <text evidence="10">The sequence shown here is derived from an EMBL/GenBank/DDBJ whole genome shotgun (WGS) entry which is preliminary data.</text>
</comment>
<dbReference type="InterPro" id="IPR004839">
    <property type="entry name" value="Aminotransferase_I/II_large"/>
</dbReference>
<dbReference type="STRING" id="1165861.A0A0L0VC31"/>
<feature type="domain" description="Aminotransferase class I/classII large" evidence="9">
    <location>
        <begin position="56"/>
        <end position="423"/>
    </location>
</feature>
<dbReference type="InterPro" id="IPR015422">
    <property type="entry name" value="PyrdxlP-dep_Trfase_small"/>
</dbReference>
<dbReference type="EMBL" id="AJIL01000076">
    <property type="protein sequence ID" value="KNE96867.1"/>
    <property type="molecule type" value="Genomic_DNA"/>
</dbReference>
<comment type="miscellaneous">
    <text evidence="8">In eukaryotes there are cytoplasmic, mitochondrial and chloroplastic isozymes.</text>
</comment>
<evidence type="ECO:0000313" key="11">
    <source>
        <dbReference type="Proteomes" id="UP000054564"/>
    </source>
</evidence>
<comment type="cofactor">
    <cofactor evidence="1">
        <name>pyridoxal 5'-phosphate</name>
        <dbReference type="ChEBI" id="CHEBI:597326"/>
    </cofactor>
</comment>
<comment type="subunit">
    <text evidence="3 8">Homodimer.</text>
</comment>
<proteinExistence type="inferred from homology"/>
<dbReference type="GO" id="GO:0004069">
    <property type="term" value="F:L-aspartate:2-oxoglutarate aminotransferase activity"/>
    <property type="evidence" value="ECO:0007669"/>
    <property type="project" value="UniProtKB-EC"/>
</dbReference>
<evidence type="ECO:0000256" key="1">
    <source>
        <dbReference type="ARBA" id="ARBA00001933"/>
    </source>
</evidence>
<dbReference type="EC" id="2.6.1.1" evidence="8"/>
<dbReference type="Gene3D" id="3.90.1150.10">
    <property type="entry name" value="Aspartate Aminotransferase, domain 1"/>
    <property type="match status" value="1"/>
</dbReference>
<keyword evidence="4 8" id="KW-0032">Aminotransferase</keyword>
<dbReference type="FunFam" id="3.40.640.10:FF:000026">
    <property type="entry name" value="Aspartate aminotransferase"/>
    <property type="match status" value="1"/>
</dbReference>
<protein>
    <recommendedName>
        <fullName evidence="8">Aspartate aminotransferase</fullName>
        <ecNumber evidence="8">2.6.1.1</ecNumber>
    </recommendedName>
</protein>
<evidence type="ECO:0000256" key="7">
    <source>
        <dbReference type="ARBA" id="ARBA00049185"/>
    </source>
</evidence>
<comment type="catalytic activity">
    <reaction evidence="7 8">
        <text>L-aspartate + 2-oxoglutarate = oxaloacetate + L-glutamate</text>
        <dbReference type="Rhea" id="RHEA:21824"/>
        <dbReference type="ChEBI" id="CHEBI:16452"/>
        <dbReference type="ChEBI" id="CHEBI:16810"/>
        <dbReference type="ChEBI" id="CHEBI:29985"/>
        <dbReference type="ChEBI" id="CHEBI:29991"/>
        <dbReference type="EC" id="2.6.1.1"/>
    </reaction>
</comment>
<evidence type="ECO:0000256" key="4">
    <source>
        <dbReference type="ARBA" id="ARBA00022576"/>
    </source>
</evidence>